<comment type="caution">
    <text evidence="3">The sequence shown here is derived from an EMBL/GenBank/DDBJ whole genome shotgun (WGS) entry which is preliminary data.</text>
</comment>
<evidence type="ECO:0000313" key="3">
    <source>
        <dbReference type="EMBL" id="KAK8894428.1"/>
    </source>
</evidence>
<organism evidence="3 4">
    <name type="scientific">Tritrichomonas musculus</name>
    <dbReference type="NCBI Taxonomy" id="1915356"/>
    <lineage>
        <taxon>Eukaryota</taxon>
        <taxon>Metamonada</taxon>
        <taxon>Parabasalia</taxon>
        <taxon>Tritrichomonadida</taxon>
        <taxon>Tritrichomonadidae</taxon>
        <taxon>Tritrichomonas</taxon>
    </lineage>
</organism>
<name>A0ABR2KTJ4_9EUKA</name>
<dbReference type="PROSITE" id="PS50090">
    <property type="entry name" value="MYB_LIKE"/>
    <property type="match status" value="2"/>
</dbReference>
<accession>A0ABR2KTJ4</accession>
<dbReference type="Pfam" id="PF00249">
    <property type="entry name" value="Myb_DNA-binding"/>
    <property type="match status" value="2"/>
</dbReference>
<reference evidence="3 4" key="1">
    <citation type="submission" date="2024-04" db="EMBL/GenBank/DDBJ databases">
        <title>Tritrichomonas musculus Genome.</title>
        <authorList>
            <person name="Alves-Ferreira E."/>
            <person name="Grigg M."/>
            <person name="Lorenzi H."/>
            <person name="Galac M."/>
        </authorList>
    </citation>
    <scope>NUCLEOTIDE SEQUENCE [LARGE SCALE GENOMIC DNA]</scope>
    <source>
        <strain evidence="3 4">EAF2021</strain>
    </source>
</reference>
<gene>
    <name evidence="3" type="ORF">M9Y10_022862</name>
</gene>
<sequence length="260" mass="29451">MNLSNIGHEANATMVSPPKKHQFSVSEDLQIIQFVNRITKQNMSNGIPSTTKGSNQSIKWNVIALKLGRSAKQVRERWNGHLNPNINKGPWSRDEDVLIALKQREFGNKWAEIAKYFPGRTDTMVKNRWNTSVKARVNELIGQLNVISSDHNKCYQPYMSSCVSQPQMNSSYANSSIICDSMPNQYSFVPYSLSANQFPSKSSVPSSPSPPKTSTIKCDDPSNIIYSQDSFEEWLDQIKNQKFCVLNFLDLHEVPPLVQH</sequence>
<dbReference type="SMART" id="SM00717">
    <property type="entry name" value="SANT"/>
    <property type="match status" value="2"/>
</dbReference>
<dbReference type="InterPro" id="IPR050560">
    <property type="entry name" value="MYB_TF"/>
</dbReference>
<dbReference type="EMBL" id="JAPFFF010000003">
    <property type="protein sequence ID" value="KAK8894428.1"/>
    <property type="molecule type" value="Genomic_DNA"/>
</dbReference>
<proteinExistence type="predicted"/>
<dbReference type="Proteomes" id="UP001470230">
    <property type="component" value="Unassembled WGS sequence"/>
</dbReference>
<dbReference type="PROSITE" id="PS51294">
    <property type="entry name" value="HTH_MYB"/>
    <property type="match status" value="1"/>
</dbReference>
<dbReference type="PANTHER" id="PTHR45614:SF25">
    <property type="entry name" value="MYB PROTEIN"/>
    <property type="match status" value="1"/>
</dbReference>
<evidence type="ECO:0000313" key="4">
    <source>
        <dbReference type="Proteomes" id="UP001470230"/>
    </source>
</evidence>
<dbReference type="PANTHER" id="PTHR45614">
    <property type="entry name" value="MYB PROTEIN-RELATED"/>
    <property type="match status" value="1"/>
</dbReference>
<dbReference type="Gene3D" id="1.10.10.60">
    <property type="entry name" value="Homeodomain-like"/>
    <property type="match status" value="2"/>
</dbReference>
<feature type="domain" description="HTH myb-type" evidence="2">
    <location>
        <begin position="83"/>
        <end position="137"/>
    </location>
</feature>
<dbReference type="CDD" id="cd00167">
    <property type="entry name" value="SANT"/>
    <property type="match status" value="2"/>
</dbReference>
<feature type="domain" description="Myb-like" evidence="1">
    <location>
        <begin position="19"/>
        <end position="82"/>
    </location>
</feature>
<evidence type="ECO:0000259" key="1">
    <source>
        <dbReference type="PROSITE" id="PS50090"/>
    </source>
</evidence>
<dbReference type="InterPro" id="IPR017930">
    <property type="entry name" value="Myb_dom"/>
</dbReference>
<evidence type="ECO:0008006" key="5">
    <source>
        <dbReference type="Google" id="ProtNLM"/>
    </source>
</evidence>
<dbReference type="SUPFAM" id="SSF46689">
    <property type="entry name" value="Homeodomain-like"/>
    <property type="match status" value="1"/>
</dbReference>
<dbReference type="InterPro" id="IPR009057">
    <property type="entry name" value="Homeodomain-like_sf"/>
</dbReference>
<dbReference type="InterPro" id="IPR001005">
    <property type="entry name" value="SANT/Myb"/>
</dbReference>
<feature type="domain" description="Myb-like" evidence="1">
    <location>
        <begin position="83"/>
        <end position="133"/>
    </location>
</feature>
<protein>
    <recommendedName>
        <fullName evidence="5">Myb-like DNA-binding domain containing protein</fullName>
    </recommendedName>
</protein>
<evidence type="ECO:0000259" key="2">
    <source>
        <dbReference type="PROSITE" id="PS51294"/>
    </source>
</evidence>
<keyword evidence="4" id="KW-1185">Reference proteome</keyword>